<evidence type="ECO:0000259" key="1">
    <source>
        <dbReference type="Pfam" id="PF07714"/>
    </source>
</evidence>
<dbReference type="Proteomes" id="UP000789405">
    <property type="component" value="Unassembled WGS sequence"/>
</dbReference>
<keyword evidence="3" id="KW-1185">Reference proteome</keyword>
<dbReference type="OrthoDB" id="2384430at2759"/>
<reference evidence="2" key="1">
    <citation type="submission" date="2021-06" db="EMBL/GenBank/DDBJ databases">
        <authorList>
            <person name="Kallberg Y."/>
            <person name="Tangrot J."/>
            <person name="Rosling A."/>
        </authorList>
    </citation>
    <scope>NUCLEOTIDE SEQUENCE</scope>
    <source>
        <strain evidence="2">MA453B</strain>
    </source>
</reference>
<organism evidence="2 3">
    <name type="scientific">Dentiscutata erythropus</name>
    <dbReference type="NCBI Taxonomy" id="1348616"/>
    <lineage>
        <taxon>Eukaryota</taxon>
        <taxon>Fungi</taxon>
        <taxon>Fungi incertae sedis</taxon>
        <taxon>Mucoromycota</taxon>
        <taxon>Glomeromycotina</taxon>
        <taxon>Glomeromycetes</taxon>
        <taxon>Diversisporales</taxon>
        <taxon>Gigasporaceae</taxon>
        <taxon>Dentiscutata</taxon>
    </lineage>
</organism>
<dbReference type="InterPro" id="IPR059179">
    <property type="entry name" value="MLKL-like_MCAfunc"/>
</dbReference>
<dbReference type="InterPro" id="IPR006597">
    <property type="entry name" value="Sel1-like"/>
</dbReference>
<dbReference type="CDD" id="cd21037">
    <property type="entry name" value="MLKL_NTD"/>
    <property type="match status" value="1"/>
</dbReference>
<dbReference type="Gene3D" id="1.10.510.10">
    <property type="entry name" value="Transferase(Phosphotransferase) domain 1"/>
    <property type="match status" value="1"/>
</dbReference>
<dbReference type="InterPro" id="IPR008266">
    <property type="entry name" value="Tyr_kinase_AS"/>
</dbReference>
<dbReference type="SUPFAM" id="SSF56112">
    <property type="entry name" value="Protein kinase-like (PK-like)"/>
    <property type="match status" value="2"/>
</dbReference>
<accession>A0A9N9IPR7</accession>
<name>A0A9N9IPR7_9GLOM</name>
<dbReference type="InterPro" id="IPR011990">
    <property type="entry name" value="TPR-like_helical_dom_sf"/>
</dbReference>
<dbReference type="InterPro" id="IPR011009">
    <property type="entry name" value="Kinase-like_dom_sf"/>
</dbReference>
<comment type="caution">
    <text evidence="2">The sequence shown here is derived from an EMBL/GenBank/DDBJ whole genome shotgun (WGS) entry which is preliminary data.</text>
</comment>
<dbReference type="Gene3D" id="1.25.40.10">
    <property type="entry name" value="Tetratricopeptide repeat domain"/>
    <property type="match status" value="1"/>
</dbReference>
<feature type="domain" description="Serine-threonine/tyrosine-protein kinase catalytic" evidence="1">
    <location>
        <begin position="245"/>
        <end position="289"/>
    </location>
</feature>
<dbReference type="Gene3D" id="1.20.930.20">
    <property type="entry name" value="Adaptor protein Cbl, N-terminal domain"/>
    <property type="match status" value="1"/>
</dbReference>
<dbReference type="AlphaFoldDB" id="A0A9N9IPR7"/>
<dbReference type="GO" id="GO:0007166">
    <property type="term" value="P:cell surface receptor signaling pathway"/>
    <property type="evidence" value="ECO:0007669"/>
    <property type="project" value="InterPro"/>
</dbReference>
<gene>
    <name evidence="2" type="ORF">DERYTH_LOCUS16310</name>
</gene>
<dbReference type="InterPro" id="IPR036537">
    <property type="entry name" value="Adaptor_Cbl_N_dom_sf"/>
</dbReference>
<evidence type="ECO:0000313" key="2">
    <source>
        <dbReference type="EMBL" id="CAG8744550.1"/>
    </source>
</evidence>
<dbReference type="Pfam" id="PF07714">
    <property type="entry name" value="PK_Tyr_Ser-Thr"/>
    <property type="match status" value="1"/>
</dbReference>
<sequence>MSNDDKEINSPKEQNNSSRLLKEIKDDVNEIIDPVINVTDAICDVFNLTSTVAVPFSRFLPIVDDVVKIFEEIAKLYQSAEHNRRICGTLFDRVIAAEAAIRTLKIRRDEHKEFFNQQNFVIMQKFLRNIENIKKFINDVSQLKGLSKYIQAKSIETTFHELTEEFDRFVSILNLTITIDTRGRAQKDKEILKQDIEDLNKYLEEIGAGLTDVNKNVSDSDREEVALKLVANEKDSDNDKENIHNQIIHRDIRAENILITHHETAKIANFYLSRHFYDETKNLEATQDTEKIPYGQYSDLVEIKELVVNKKYREKFSVSSDLPEEYRNLVIQAVDLDPNFRPTLTLMFTTLQKLHNTICLPPLTTPNLYDNPITPDQETLFDQDPDNELLTLPVINFAEFNYMTIEEASKNLIEATKYFRKAADNGLVVAMFNVGNLYYSGRAGYQDKDLGEKYIKLAACKKHQPAIEFCKVNNIML</sequence>
<dbReference type="PROSITE" id="PS00109">
    <property type="entry name" value="PROTEIN_KINASE_TYR"/>
    <property type="match status" value="1"/>
</dbReference>
<dbReference type="EMBL" id="CAJVPY010014083">
    <property type="protein sequence ID" value="CAG8744550.1"/>
    <property type="molecule type" value="Genomic_DNA"/>
</dbReference>
<protein>
    <submittedName>
        <fullName evidence="2">20970_t:CDS:1</fullName>
    </submittedName>
</protein>
<dbReference type="SMART" id="SM00671">
    <property type="entry name" value="SEL1"/>
    <property type="match status" value="2"/>
</dbReference>
<proteinExistence type="predicted"/>
<dbReference type="SUPFAM" id="SSF81901">
    <property type="entry name" value="HCP-like"/>
    <property type="match status" value="1"/>
</dbReference>
<dbReference type="GO" id="GO:0004672">
    <property type="term" value="F:protein kinase activity"/>
    <property type="evidence" value="ECO:0007669"/>
    <property type="project" value="InterPro"/>
</dbReference>
<evidence type="ECO:0000313" key="3">
    <source>
        <dbReference type="Proteomes" id="UP000789405"/>
    </source>
</evidence>
<dbReference type="InterPro" id="IPR001245">
    <property type="entry name" value="Ser-Thr/Tyr_kinase_cat_dom"/>
</dbReference>